<dbReference type="RefSeq" id="WP_053549375.1">
    <property type="nucleotide sequence ID" value="NZ_CP010802.1"/>
</dbReference>
<dbReference type="InterPro" id="IPR024434">
    <property type="entry name" value="TSCPD_dom"/>
</dbReference>
<sequence length="84" mass="9213">MKTTFTTQGTCAKFIDIELDGDIVVEVRFIGGCHGNLQAVSRLIQGERIDRVIEVLRGIVCRSGTSCCDQLARALERTRLSIAS</sequence>
<evidence type="ECO:0000256" key="4">
    <source>
        <dbReference type="ARBA" id="ARBA00022741"/>
    </source>
</evidence>
<evidence type="ECO:0000313" key="8">
    <source>
        <dbReference type="Proteomes" id="UP000057158"/>
    </source>
</evidence>
<dbReference type="KEGG" id="des:DSOUD_0349"/>
<dbReference type="GO" id="GO:0071897">
    <property type="term" value="P:DNA biosynthetic process"/>
    <property type="evidence" value="ECO:0007669"/>
    <property type="project" value="UniProtKB-KW"/>
</dbReference>
<evidence type="ECO:0000259" key="6">
    <source>
        <dbReference type="Pfam" id="PF12637"/>
    </source>
</evidence>
<reference evidence="7 8" key="1">
    <citation type="submission" date="2015-07" db="EMBL/GenBank/DDBJ databases">
        <title>Isolation and Genomic Characterization of a Novel Halophilic Metal-Reducing Deltaproteobacterium from the Deep Subsurface.</title>
        <authorList>
            <person name="Badalamenti J.P."/>
            <person name="Summers Z.M."/>
            <person name="Gralnick J.A."/>
            <person name="Bond D.R."/>
        </authorList>
    </citation>
    <scope>NUCLEOTIDE SEQUENCE [LARGE SCALE GENOMIC DNA]</scope>
    <source>
        <strain evidence="7 8">WTL</strain>
    </source>
</reference>
<dbReference type="OrthoDB" id="9801525at2"/>
<dbReference type="EMBL" id="CP010802">
    <property type="protein sequence ID" value="ALC15144.1"/>
    <property type="molecule type" value="Genomic_DNA"/>
</dbReference>
<dbReference type="NCBIfam" id="TIGR03905">
    <property type="entry name" value="TIGR03905_4_Cys"/>
    <property type="match status" value="1"/>
</dbReference>
<comment type="similarity">
    <text evidence="1">Belongs to the ribonucleoside diphosphate reductase class-2 family.</text>
</comment>
<dbReference type="GO" id="GO:0000166">
    <property type="term" value="F:nucleotide binding"/>
    <property type="evidence" value="ECO:0007669"/>
    <property type="project" value="UniProtKB-KW"/>
</dbReference>
<dbReference type="Pfam" id="PF12637">
    <property type="entry name" value="TSCPD"/>
    <property type="match status" value="1"/>
</dbReference>
<keyword evidence="3" id="KW-0237">DNA synthesis</keyword>
<organism evidence="7 8">
    <name type="scientific">Desulfuromonas soudanensis</name>
    <dbReference type="NCBI Taxonomy" id="1603606"/>
    <lineage>
        <taxon>Bacteria</taxon>
        <taxon>Pseudomonadati</taxon>
        <taxon>Thermodesulfobacteriota</taxon>
        <taxon>Desulfuromonadia</taxon>
        <taxon>Desulfuromonadales</taxon>
        <taxon>Desulfuromonadaceae</taxon>
        <taxon>Desulfuromonas</taxon>
    </lineage>
</organism>
<dbReference type="Proteomes" id="UP000057158">
    <property type="component" value="Chromosome"/>
</dbReference>
<dbReference type="STRING" id="1603606.DSOUD_0349"/>
<evidence type="ECO:0000256" key="5">
    <source>
        <dbReference type="ARBA" id="ARBA00047754"/>
    </source>
</evidence>
<protein>
    <recommendedName>
        <fullName evidence="2">ribonucleoside-diphosphate reductase</fullName>
        <ecNumber evidence="2">1.17.4.1</ecNumber>
    </recommendedName>
</protein>
<keyword evidence="4" id="KW-0547">Nucleotide-binding</keyword>
<evidence type="ECO:0000256" key="1">
    <source>
        <dbReference type="ARBA" id="ARBA00007405"/>
    </source>
</evidence>
<dbReference type="EC" id="1.17.4.1" evidence="2"/>
<feature type="domain" description="TSCPD" evidence="6">
    <location>
        <begin position="4"/>
        <end position="77"/>
    </location>
</feature>
<accession>A0A0M5IKE6</accession>
<gene>
    <name evidence="7" type="ORF">DSOUD_0349</name>
</gene>
<evidence type="ECO:0000256" key="3">
    <source>
        <dbReference type="ARBA" id="ARBA00022634"/>
    </source>
</evidence>
<evidence type="ECO:0000256" key="2">
    <source>
        <dbReference type="ARBA" id="ARBA00012274"/>
    </source>
</evidence>
<dbReference type="GO" id="GO:0004748">
    <property type="term" value="F:ribonucleoside-diphosphate reductase activity, thioredoxin disulfide as acceptor"/>
    <property type="evidence" value="ECO:0007669"/>
    <property type="project" value="UniProtKB-EC"/>
</dbReference>
<dbReference type="PATRIC" id="fig|1603606.3.peg.380"/>
<dbReference type="AlphaFoldDB" id="A0A0M5IKE6"/>
<evidence type="ECO:0000313" key="7">
    <source>
        <dbReference type="EMBL" id="ALC15144.1"/>
    </source>
</evidence>
<name>A0A0M5IKE6_9BACT</name>
<keyword evidence="8" id="KW-1185">Reference proteome</keyword>
<dbReference type="InterPro" id="IPR023806">
    <property type="entry name" value="CHP03905"/>
</dbReference>
<comment type="catalytic activity">
    <reaction evidence="5">
        <text>a 2'-deoxyribonucleoside 5'-diphosphate + [thioredoxin]-disulfide + H2O = a ribonucleoside 5'-diphosphate + [thioredoxin]-dithiol</text>
        <dbReference type="Rhea" id="RHEA:23252"/>
        <dbReference type="Rhea" id="RHEA-COMP:10698"/>
        <dbReference type="Rhea" id="RHEA-COMP:10700"/>
        <dbReference type="ChEBI" id="CHEBI:15377"/>
        <dbReference type="ChEBI" id="CHEBI:29950"/>
        <dbReference type="ChEBI" id="CHEBI:50058"/>
        <dbReference type="ChEBI" id="CHEBI:57930"/>
        <dbReference type="ChEBI" id="CHEBI:73316"/>
        <dbReference type="EC" id="1.17.4.1"/>
    </reaction>
</comment>
<proteinExistence type="inferred from homology"/>